<feature type="transmembrane region" description="Helical" evidence="6">
    <location>
        <begin position="216"/>
        <end position="236"/>
    </location>
</feature>
<feature type="transmembrane region" description="Helical" evidence="6">
    <location>
        <begin position="186"/>
        <end position="204"/>
    </location>
</feature>
<proteinExistence type="predicted"/>
<sequence length="526" mass="52072">MAASAGPATLAAPVSAEGGAVVGGAVVDGPGAGGSGAGAGVVCGGPADGSASDGAASEAYGPRTGPPEAPPRGARPRPPGARPAALDRLVRAARTAPRGGWAHLVPLLVVVTLLAAPTGADGSGPGGATPADAASGLLVVWCAVRLARARVRPLTRLAAAVLGLPVVGICAAAVASHDPVAGLPGVVRHLQVFVLVPAAVVLTLRDRRDLVTVARALVGLALVQGAIGVVQYATGTGASYMGEDVRAVGTFGASDVMGMATVVSYGIVAAVGLALGAPRGRSRAAALVCAALLVVPLVLSFSRGAWIATVLACGAQLALTGVRRVLAAALVAGALGVVLVGGLGVGSAMVQERVASITQVTAAPDRSVTDRYTLWAAAAGMWRERPLTGVGLKGFPHYRDGHASLALSSGSDTAGAGAGFRRQPLLSPHNMYLLILGEQGLLGLLTVAGGWLALLVCACRRLPAARRTGRHLDCALVATGLLGWQLVDFLYADIGGPSTVLTAVVLGVAAWWALAGPDAPRGDARA</sequence>
<feature type="transmembrane region" description="Helical" evidence="6">
    <location>
        <begin position="126"/>
        <end position="147"/>
    </location>
</feature>
<dbReference type="RefSeq" id="WP_079046851.1">
    <property type="nucleotide sequence ID" value="NZ_CP102332.1"/>
</dbReference>
<dbReference type="EMBL" id="CP102332">
    <property type="protein sequence ID" value="UUS32262.1"/>
    <property type="molecule type" value="Genomic_DNA"/>
</dbReference>
<feature type="transmembrane region" description="Helical" evidence="6">
    <location>
        <begin position="498"/>
        <end position="515"/>
    </location>
</feature>
<evidence type="ECO:0000313" key="9">
    <source>
        <dbReference type="Proteomes" id="UP001060150"/>
    </source>
</evidence>
<keyword evidence="8" id="KW-0436">Ligase</keyword>
<feature type="transmembrane region" description="Helical" evidence="6">
    <location>
        <begin position="256"/>
        <end position="277"/>
    </location>
</feature>
<feature type="domain" description="O-antigen ligase-related" evidence="7">
    <location>
        <begin position="290"/>
        <end position="447"/>
    </location>
</feature>
<feature type="transmembrane region" description="Helical" evidence="6">
    <location>
        <begin position="431"/>
        <end position="459"/>
    </location>
</feature>
<evidence type="ECO:0000256" key="4">
    <source>
        <dbReference type="ARBA" id="ARBA00023136"/>
    </source>
</evidence>
<name>A0ABY5N6V0_9ACTN</name>
<dbReference type="GO" id="GO:0016874">
    <property type="term" value="F:ligase activity"/>
    <property type="evidence" value="ECO:0007669"/>
    <property type="project" value="UniProtKB-KW"/>
</dbReference>
<feature type="transmembrane region" description="Helical" evidence="6">
    <location>
        <begin position="329"/>
        <end position="350"/>
    </location>
</feature>
<keyword evidence="2 6" id="KW-0812">Transmembrane</keyword>
<keyword evidence="9" id="KW-1185">Reference proteome</keyword>
<feature type="region of interest" description="Disordered" evidence="5">
    <location>
        <begin position="35"/>
        <end position="82"/>
    </location>
</feature>
<dbReference type="InterPro" id="IPR007016">
    <property type="entry name" value="O-antigen_ligase-rel_domated"/>
</dbReference>
<keyword evidence="4 6" id="KW-0472">Membrane</keyword>
<organism evidence="8 9">
    <name type="scientific">Streptomyces changanensis</name>
    <dbReference type="NCBI Taxonomy" id="2964669"/>
    <lineage>
        <taxon>Bacteria</taxon>
        <taxon>Bacillati</taxon>
        <taxon>Actinomycetota</taxon>
        <taxon>Actinomycetes</taxon>
        <taxon>Kitasatosporales</taxon>
        <taxon>Streptomycetaceae</taxon>
        <taxon>Streptomyces</taxon>
    </lineage>
</organism>
<dbReference type="Proteomes" id="UP001060150">
    <property type="component" value="Chromosome"/>
</dbReference>
<evidence type="ECO:0000313" key="8">
    <source>
        <dbReference type="EMBL" id="UUS32262.1"/>
    </source>
</evidence>
<dbReference type="PANTHER" id="PTHR37422:SF13">
    <property type="entry name" value="LIPOPOLYSACCHARIDE BIOSYNTHESIS PROTEIN PA4999-RELATED"/>
    <property type="match status" value="1"/>
</dbReference>
<feature type="transmembrane region" description="Helical" evidence="6">
    <location>
        <begin position="101"/>
        <end position="120"/>
    </location>
</feature>
<evidence type="ECO:0000256" key="2">
    <source>
        <dbReference type="ARBA" id="ARBA00022692"/>
    </source>
</evidence>
<dbReference type="PANTHER" id="PTHR37422">
    <property type="entry name" value="TEICHURONIC ACID BIOSYNTHESIS PROTEIN TUAE"/>
    <property type="match status" value="1"/>
</dbReference>
<dbReference type="Pfam" id="PF04932">
    <property type="entry name" value="Wzy_C"/>
    <property type="match status" value="1"/>
</dbReference>
<feature type="compositionally biased region" description="Low complexity" evidence="5">
    <location>
        <begin position="48"/>
        <end position="63"/>
    </location>
</feature>
<feature type="transmembrane region" description="Helical" evidence="6">
    <location>
        <begin position="154"/>
        <end position="174"/>
    </location>
</feature>
<accession>A0ABY5N6V0</accession>
<gene>
    <name evidence="8" type="ORF">NRO40_16530</name>
</gene>
<protein>
    <submittedName>
        <fullName evidence="8">O-antigen ligase family protein</fullName>
    </submittedName>
</protein>
<feature type="compositionally biased region" description="Gly residues" evidence="5">
    <location>
        <begin position="35"/>
        <end position="47"/>
    </location>
</feature>
<keyword evidence="3 6" id="KW-1133">Transmembrane helix</keyword>
<evidence type="ECO:0000256" key="3">
    <source>
        <dbReference type="ARBA" id="ARBA00022989"/>
    </source>
</evidence>
<evidence type="ECO:0000256" key="5">
    <source>
        <dbReference type="SAM" id="MobiDB-lite"/>
    </source>
</evidence>
<dbReference type="InterPro" id="IPR051533">
    <property type="entry name" value="WaaL-like"/>
</dbReference>
<evidence type="ECO:0000259" key="7">
    <source>
        <dbReference type="Pfam" id="PF04932"/>
    </source>
</evidence>
<comment type="subcellular location">
    <subcellularLocation>
        <location evidence="1">Membrane</location>
        <topology evidence="1">Multi-pass membrane protein</topology>
    </subcellularLocation>
</comment>
<evidence type="ECO:0000256" key="1">
    <source>
        <dbReference type="ARBA" id="ARBA00004141"/>
    </source>
</evidence>
<feature type="transmembrane region" description="Helical" evidence="6">
    <location>
        <begin position="284"/>
        <end position="299"/>
    </location>
</feature>
<evidence type="ECO:0000256" key="6">
    <source>
        <dbReference type="SAM" id="Phobius"/>
    </source>
</evidence>
<reference evidence="8" key="1">
    <citation type="submission" date="2022-08" db="EMBL/GenBank/DDBJ databases">
        <title>Streptomyces changanensis sp. nov., an actinomycete isolated from soil.</title>
        <authorList>
            <person name="Wu H."/>
            <person name="Han L."/>
        </authorList>
    </citation>
    <scope>NUCLEOTIDE SEQUENCE</scope>
    <source>
        <strain evidence="8">HL-66</strain>
    </source>
</reference>